<comment type="caution">
    <text evidence="1">The sequence shown here is derived from an EMBL/GenBank/DDBJ whole genome shotgun (WGS) entry which is preliminary data.</text>
</comment>
<proteinExistence type="predicted"/>
<accession>A0A1G2PG94</accession>
<name>A0A1G2PG94_9BACT</name>
<gene>
    <name evidence="1" type="ORF">A2828_01755</name>
</gene>
<evidence type="ECO:0000313" key="2">
    <source>
        <dbReference type="Proteomes" id="UP000178869"/>
    </source>
</evidence>
<evidence type="ECO:0000313" key="1">
    <source>
        <dbReference type="EMBL" id="OHA46612.1"/>
    </source>
</evidence>
<dbReference type="AlphaFoldDB" id="A0A1G2PG94"/>
<protein>
    <submittedName>
        <fullName evidence="1">Uncharacterized protein</fullName>
    </submittedName>
</protein>
<organism evidence="1 2">
    <name type="scientific">Candidatus Terrybacteria bacterium RIFCSPHIGHO2_01_FULL_43_35</name>
    <dbReference type="NCBI Taxonomy" id="1802361"/>
    <lineage>
        <taxon>Bacteria</taxon>
        <taxon>Candidatus Terryibacteriota</taxon>
    </lineage>
</organism>
<sequence>MDTSGAKAAKATELVVLWKYFGKLSGQDMAGFKVEIDKLSPAEKRELAEGAARELGVELEDPKVEAEK</sequence>
<reference evidence="1 2" key="1">
    <citation type="journal article" date="2016" name="Nat. Commun.">
        <title>Thousands of microbial genomes shed light on interconnected biogeochemical processes in an aquifer system.</title>
        <authorList>
            <person name="Anantharaman K."/>
            <person name="Brown C.T."/>
            <person name="Hug L.A."/>
            <person name="Sharon I."/>
            <person name="Castelle C.J."/>
            <person name="Probst A.J."/>
            <person name="Thomas B.C."/>
            <person name="Singh A."/>
            <person name="Wilkins M.J."/>
            <person name="Karaoz U."/>
            <person name="Brodie E.L."/>
            <person name="Williams K.H."/>
            <person name="Hubbard S.S."/>
            <person name="Banfield J.F."/>
        </authorList>
    </citation>
    <scope>NUCLEOTIDE SEQUENCE [LARGE SCALE GENOMIC DNA]</scope>
</reference>
<dbReference type="EMBL" id="MHSR01000013">
    <property type="protein sequence ID" value="OHA46612.1"/>
    <property type="molecule type" value="Genomic_DNA"/>
</dbReference>
<dbReference type="Proteomes" id="UP000178869">
    <property type="component" value="Unassembled WGS sequence"/>
</dbReference>